<proteinExistence type="predicted"/>
<evidence type="ECO:0000313" key="1">
    <source>
        <dbReference type="EMBL" id="KAA8570913.1"/>
    </source>
</evidence>
<evidence type="ECO:0000313" key="2">
    <source>
        <dbReference type="Proteomes" id="UP000322873"/>
    </source>
</evidence>
<name>A0A5M9JR78_MONFR</name>
<accession>A0A5M9JR78</accession>
<keyword evidence="2" id="KW-1185">Reference proteome</keyword>
<sequence>MPYQVSCVTLGFQGLLSSHLPLLEINPGTKRERERERATALFIHIPSSRLQILASLPPSSSSGTLHMSFFVRSLPRLPRVNTINTAQSAFSANTRKVFDRRSFHQSFVNMGVHNLAKLVFQLFHNVPPPPLPPSALSVACGLQSPRCISSW</sequence>
<dbReference type="Proteomes" id="UP000322873">
    <property type="component" value="Unassembled WGS sequence"/>
</dbReference>
<comment type="caution">
    <text evidence="1">The sequence shown here is derived from an EMBL/GenBank/DDBJ whole genome shotgun (WGS) entry which is preliminary data.</text>
</comment>
<dbReference type="EMBL" id="VICG01000006">
    <property type="protein sequence ID" value="KAA8570913.1"/>
    <property type="molecule type" value="Genomic_DNA"/>
</dbReference>
<organism evidence="1 2">
    <name type="scientific">Monilinia fructicola</name>
    <name type="common">Brown rot fungus</name>
    <name type="synonym">Ciboria fructicola</name>
    <dbReference type="NCBI Taxonomy" id="38448"/>
    <lineage>
        <taxon>Eukaryota</taxon>
        <taxon>Fungi</taxon>
        <taxon>Dikarya</taxon>
        <taxon>Ascomycota</taxon>
        <taxon>Pezizomycotina</taxon>
        <taxon>Leotiomycetes</taxon>
        <taxon>Helotiales</taxon>
        <taxon>Sclerotiniaceae</taxon>
        <taxon>Monilinia</taxon>
    </lineage>
</organism>
<gene>
    <name evidence="1" type="ORF">EYC84_000296</name>
</gene>
<dbReference type="AlphaFoldDB" id="A0A5M9JR78"/>
<dbReference type="VEuPathDB" id="FungiDB:MFRU_011g00430"/>
<reference evidence="1 2" key="1">
    <citation type="submission" date="2019-06" db="EMBL/GenBank/DDBJ databases">
        <title>Genome Sequence of the Brown Rot Fungal Pathogen Monilinia fructicola.</title>
        <authorList>
            <person name="De Miccolis Angelini R.M."/>
            <person name="Landi L."/>
            <person name="Abate D."/>
            <person name="Pollastro S."/>
            <person name="Romanazzi G."/>
            <person name="Faretra F."/>
        </authorList>
    </citation>
    <scope>NUCLEOTIDE SEQUENCE [LARGE SCALE GENOMIC DNA]</scope>
    <source>
        <strain evidence="1 2">Mfrc123</strain>
    </source>
</reference>
<protein>
    <submittedName>
        <fullName evidence="1">Uncharacterized protein</fullName>
    </submittedName>
</protein>